<evidence type="ECO:0000256" key="2">
    <source>
        <dbReference type="SAM" id="Phobius"/>
    </source>
</evidence>
<keyword evidence="2" id="KW-0472">Membrane</keyword>
<gene>
    <name evidence="3" type="ORF">GCM10011610_00250</name>
</gene>
<dbReference type="Proteomes" id="UP000658127">
    <property type="component" value="Unassembled WGS sequence"/>
</dbReference>
<name>A0ABQ2K4U3_9NOCA</name>
<accession>A0ABQ2K4U3</accession>
<feature type="transmembrane region" description="Helical" evidence="2">
    <location>
        <begin position="52"/>
        <end position="69"/>
    </location>
</feature>
<keyword evidence="2" id="KW-1133">Transmembrane helix</keyword>
<feature type="transmembrane region" description="Helical" evidence="2">
    <location>
        <begin position="81"/>
        <end position="103"/>
    </location>
</feature>
<proteinExistence type="predicted"/>
<evidence type="ECO:0000313" key="4">
    <source>
        <dbReference type="Proteomes" id="UP000658127"/>
    </source>
</evidence>
<evidence type="ECO:0000313" key="3">
    <source>
        <dbReference type="EMBL" id="GGN65914.1"/>
    </source>
</evidence>
<dbReference type="EMBL" id="BMNE01000001">
    <property type="protein sequence ID" value="GGN65914.1"/>
    <property type="molecule type" value="Genomic_DNA"/>
</dbReference>
<evidence type="ECO:0000256" key="1">
    <source>
        <dbReference type="SAM" id="MobiDB-lite"/>
    </source>
</evidence>
<sequence length="123" mass="12992">MSALGRLPEREETEVSLRLRQRHAQPPDPSPISIAPTPQPATRPALSWPESFLAATIVVAGFVYHYLLVARGTDPLLAVQYLMAIAVPLVGLVLPSTVLGGAARAVCRLLGALFNSLGSGGVR</sequence>
<comment type="caution">
    <text evidence="3">The sequence shown here is derived from an EMBL/GenBank/DDBJ whole genome shotgun (WGS) entry which is preliminary data.</text>
</comment>
<keyword evidence="2" id="KW-0812">Transmembrane</keyword>
<organism evidence="3 4">
    <name type="scientific">Nocardia rhizosphaerihabitans</name>
    <dbReference type="NCBI Taxonomy" id="1691570"/>
    <lineage>
        <taxon>Bacteria</taxon>
        <taxon>Bacillati</taxon>
        <taxon>Actinomycetota</taxon>
        <taxon>Actinomycetes</taxon>
        <taxon>Mycobacteriales</taxon>
        <taxon>Nocardiaceae</taxon>
        <taxon>Nocardia</taxon>
    </lineage>
</organism>
<feature type="compositionally biased region" description="Basic and acidic residues" evidence="1">
    <location>
        <begin position="7"/>
        <end position="17"/>
    </location>
</feature>
<keyword evidence="4" id="KW-1185">Reference proteome</keyword>
<reference evidence="4" key="1">
    <citation type="journal article" date="2019" name="Int. J. Syst. Evol. Microbiol.">
        <title>The Global Catalogue of Microorganisms (GCM) 10K type strain sequencing project: providing services to taxonomists for standard genome sequencing and annotation.</title>
        <authorList>
            <consortium name="The Broad Institute Genomics Platform"/>
            <consortium name="The Broad Institute Genome Sequencing Center for Infectious Disease"/>
            <person name="Wu L."/>
            <person name="Ma J."/>
        </authorList>
    </citation>
    <scope>NUCLEOTIDE SEQUENCE [LARGE SCALE GENOMIC DNA]</scope>
    <source>
        <strain evidence="4">CGMCC 4.7329</strain>
    </source>
</reference>
<feature type="region of interest" description="Disordered" evidence="1">
    <location>
        <begin position="1"/>
        <end position="43"/>
    </location>
</feature>
<protein>
    <submittedName>
        <fullName evidence="3">Uncharacterized protein</fullName>
    </submittedName>
</protein>